<dbReference type="GO" id="GO:0006606">
    <property type="term" value="P:protein import into nucleus"/>
    <property type="evidence" value="ECO:0007669"/>
    <property type="project" value="TreeGrafter"/>
</dbReference>
<accession>A0AAD9NU67</accession>
<dbReference type="PANTHER" id="PTHR23193">
    <property type="entry name" value="NUCLEAR PORE COMPLEX PROTEIN NUP"/>
    <property type="match status" value="1"/>
</dbReference>
<gene>
    <name evidence="6" type="ORF">NP493_350g00029</name>
</gene>
<feature type="domain" description="Nucleoporin Nup159/Nup146 N-terminal" evidence="5">
    <location>
        <begin position="89"/>
        <end position="270"/>
    </location>
</feature>
<protein>
    <recommendedName>
        <fullName evidence="5">Nucleoporin Nup159/Nup146 N-terminal domain-containing protein</fullName>
    </recommendedName>
</protein>
<keyword evidence="3" id="KW-0539">Nucleus</keyword>
<evidence type="ECO:0000256" key="4">
    <source>
        <dbReference type="SAM" id="MobiDB-lite"/>
    </source>
</evidence>
<dbReference type="AlphaFoldDB" id="A0AAD9NU67"/>
<keyword evidence="2" id="KW-0813">Transport</keyword>
<dbReference type="SUPFAM" id="SSF117289">
    <property type="entry name" value="Nucleoporin domain"/>
    <property type="match status" value="1"/>
</dbReference>
<feature type="compositionally biased region" description="Polar residues" evidence="4">
    <location>
        <begin position="1030"/>
        <end position="1059"/>
    </location>
</feature>
<dbReference type="GO" id="GO:0005643">
    <property type="term" value="C:nuclear pore"/>
    <property type="evidence" value="ECO:0007669"/>
    <property type="project" value="TreeGrafter"/>
</dbReference>
<dbReference type="InterPro" id="IPR026054">
    <property type="entry name" value="Nucleoporin"/>
</dbReference>
<name>A0AAD9NU67_RIDPI</name>
<evidence type="ECO:0000256" key="2">
    <source>
        <dbReference type="ARBA" id="ARBA00022448"/>
    </source>
</evidence>
<evidence type="ECO:0000313" key="6">
    <source>
        <dbReference type="EMBL" id="KAK2182530.1"/>
    </source>
</evidence>
<feature type="region of interest" description="Disordered" evidence="4">
    <location>
        <begin position="917"/>
        <end position="1066"/>
    </location>
</feature>
<dbReference type="GO" id="GO:0017056">
    <property type="term" value="F:structural constituent of nuclear pore"/>
    <property type="evidence" value="ECO:0007669"/>
    <property type="project" value="TreeGrafter"/>
</dbReference>
<proteinExistence type="predicted"/>
<sequence length="1117" mass="119633">MPEEEPPECDVTDFSFKHLVKVQLGPIPETEVAQRCHLLAVSNKYGLTFVGSADGVRVLMLCPVVGVRVLMLCPVVGVRVLMLCPVVGVRVLQTEELRRQGMEGRGVGDILTDFPVWVTVDTVSPPCHLALSSDDLTLSVCITRPSGVFALMFDTRAFARQGSSVAPFLEVRLSTAPEVRLSDLMWNPGEPYVSLFASCMSDGSVGLWQVKDSVTVTARLAATALATCLCWSPKGKQLVVGKRGGGLTQYDQQLKEKKNIPPPSAGVSLSGESLLRCQSLVSLFSGVSLSGVGLSGESLHRCQSLVNVFIGTSLSGVGLSGESLHRCQSLVNVFIGTSLSVVDVFWESTHVFVAVYTVEDNDQPSLYLVHVPKGVGPIYKNYEDVCFGGGQDRRHKYYLDVIPQWSMILAASSNALETAVLGRSQQDPYAGVNKTTWQSYMSLCFWVPQAVWERWNLDDSGRSELPLTENCEETYPVGATVDFTSQTPIPHGRFSSPWQHRPPYPQGVCEDVFVSQEDAFVSQEDAFVSQEAAFISQEDAFVSQEDAFVSQEAAFSSQEDAFISPVDAFVSQEDAFVSQKDAFDSQEDVFEDAFVSLEDGLISQEDVFVSQEDAFVIQEDAFVSQEDSCFSQNNGFISQEGGHISEENVFVSQEDACVSQEDVFVSQEDGLISEENVFVSQEDACVSQEDVFVSQEDAFVSLEDGLISQEDVFVSQEDAFVIQEDAFVSQEDSCFSQNNGFISQEGGHISEENVFVSQEDACVSQEDVFVSQEDGLISENELYPPAPVLLLLSTDGVLVAFHMIYTRPGVPQLTRPPTDLPSSGERTAKAGLTTAPVAATVVPSSAPPAMTLLSETLNAPQGVVPQGVSVQSKPLSFVSPAASRPAATSLTLGSALASSQSTFSFKPLGGATSLGSGVTNQKGQLTQPIFGSNNQFNQSNNQFNQSNNDTSSIKSDASLSTTHTPGGTTGADTNTGLGFGGPLSSGLSGQPAGVKSADLTSSGTVQPDGQSVSVPNPVTSSLSIRVKADGTTSDSGILSTHSDTPTLDVSQGAQASGSDMSPAVNPQIDTDSAENLLKSSIMEEQPLHVMGRLLQQWTGAASDVSALLWTVDVRRLH</sequence>
<dbReference type="EMBL" id="JAODUO010000350">
    <property type="protein sequence ID" value="KAK2182530.1"/>
    <property type="molecule type" value="Genomic_DNA"/>
</dbReference>
<dbReference type="GO" id="GO:0008139">
    <property type="term" value="F:nuclear localization sequence binding"/>
    <property type="evidence" value="ECO:0007669"/>
    <property type="project" value="TreeGrafter"/>
</dbReference>
<feature type="compositionally biased region" description="Polar residues" evidence="4">
    <location>
        <begin position="998"/>
        <end position="1023"/>
    </location>
</feature>
<comment type="caution">
    <text evidence="6">The sequence shown here is derived from an EMBL/GenBank/DDBJ whole genome shotgun (WGS) entry which is preliminary data.</text>
</comment>
<evidence type="ECO:0000313" key="7">
    <source>
        <dbReference type="Proteomes" id="UP001209878"/>
    </source>
</evidence>
<dbReference type="GO" id="GO:0006405">
    <property type="term" value="P:RNA export from nucleus"/>
    <property type="evidence" value="ECO:0007669"/>
    <property type="project" value="TreeGrafter"/>
</dbReference>
<feature type="compositionally biased region" description="Polar residues" evidence="4">
    <location>
        <begin position="949"/>
        <end position="975"/>
    </location>
</feature>
<dbReference type="Proteomes" id="UP001209878">
    <property type="component" value="Unassembled WGS sequence"/>
</dbReference>
<dbReference type="Pfam" id="PF16755">
    <property type="entry name" value="Beta-prop_NUP159_NUP214"/>
    <property type="match status" value="2"/>
</dbReference>
<feature type="compositionally biased region" description="Polar residues" evidence="4">
    <location>
        <begin position="917"/>
        <end position="931"/>
    </location>
</feature>
<evidence type="ECO:0000256" key="1">
    <source>
        <dbReference type="ARBA" id="ARBA00004123"/>
    </source>
</evidence>
<feature type="compositionally biased region" description="Low complexity" evidence="4">
    <location>
        <begin position="932"/>
        <end position="948"/>
    </location>
</feature>
<dbReference type="InterPro" id="IPR039462">
    <property type="entry name" value="Nup159/Nup146_N"/>
</dbReference>
<evidence type="ECO:0000256" key="3">
    <source>
        <dbReference type="ARBA" id="ARBA00023242"/>
    </source>
</evidence>
<keyword evidence="7" id="KW-1185">Reference proteome</keyword>
<dbReference type="PANTHER" id="PTHR23193:SF46">
    <property type="entry name" value="NUCLEAR PORE COMPLEX PROTEIN NUP214"/>
    <property type="match status" value="1"/>
</dbReference>
<comment type="subcellular location">
    <subcellularLocation>
        <location evidence="1">Nucleus</location>
    </subcellularLocation>
</comment>
<organism evidence="6 7">
    <name type="scientific">Ridgeia piscesae</name>
    <name type="common">Tubeworm</name>
    <dbReference type="NCBI Taxonomy" id="27915"/>
    <lineage>
        <taxon>Eukaryota</taxon>
        <taxon>Metazoa</taxon>
        <taxon>Spiralia</taxon>
        <taxon>Lophotrochozoa</taxon>
        <taxon>Annelida</taxon>
        <taxon>Polychaeta</taxon>
        <taxon>Sedentaria</taxon>
        <taxon>Canalipalpata</taxon>
        <taxon>Sabellida</taxon>
        <taxon>Siboglinidae</taxon>
        <taxon>Ridgeia</taxon>
    </lineage>
</organism>
<dbReference type="Gene3D" id="2.130.10.10">
    <property type="entry name" value="YVTN repeat-like/Quinoprotein amine dehydrogenase"/>
    <property type="match status" value="2"/>
</dbReference>
<evidence type="ECO:0000259" key="5">
    <source>
        <dbReference type="Pfam" id="PF16755"/>
    </source>
</evidence>
<feature type="domain" description="Nucleoporin Nup159/Nup146 N-terminal" evidence="5">
    <location>
        <begin position="341"/>
        <end position="490"/>
    </location>
</feature>
<reference evidence="6" key="1">
    <citation type="journal article" date="2023" name="Mol. Biol. Evol.">
        <title>Third-Generation Sequencing Reveals the Adaptive Role of the Epigenome in Three Deep-Sea Polychaetes.</title>
        <authorList>
            <person name="Perez M."/>
            <person name="Aroh O."/>
            <person name="Sun Y."/>
            <person name="Lan Y."/>
            <person name="Juniper S.K."/>
            <person name="Young C.R."/>
            <person name="Angers B."/>
            <person name="Qian P.Y."/>
        </authorList>
    </citation>
    <scope>NUCLEOTIDE SEQUENCE</scope>
    <source>
        <strain evidence="6">R07B-5</strain>
    </source>
</reference>
<dbReference type="InterPro" id="IPR015943">
    <property type="entry name" value="WD40/YVTN_repeat-like_dom_sf"/>
</dbReference>